<dbReference type="GO" id="GO:0034388">
    <property type="term" value="C:Pwp2p-containing subcomplex of 90S preribosome"/>
    <property type="evidence" value="ECO:0007669"/>
    <property type="project" value="TreeGrafter"/>
</dbReference>
<feature type="signal peptide" evidence="7">
    <location>
        <begin position="1"/>
        <end position="20"/>
    </location>
</feature>
<dbReference type="InterPro" id="IPR036322">
    <property type="entry name" value="WD40_repeat_dom_sf"/>
</dbReference>
<dbReference type="GO" id="GO:0032040">
    <property type="term" value="C:small-subunit processome"/>
    <property type="evidence" value="ECO:0007669"/>
    <property type="project" value="TreeGrafter"/>
</dbReference>
<feature type="region of interest" description="Disordered" evidence="6">
    <location>
        <begin position="244"/>
        <end position="292"/>
    </location>
</feature>
<feature type="chain" id="PRO_5015417864" evidence="7">
    <location>
        <begin position="21"/>
        <end position="848"/>
    </location>
</feature>
<organism evidence="8 9">
    <name type="scientific">Coniella lustricola</name>
    <dbReference type="NCBI Taxonomy" id="2025994"/>
    <lineage>
        <taxon>Eukaryota</taxon>
        <taxon>Fungi</taxon>
        <taxon>Dikarya</taxon>
        <taxon>Ascomycota</taxon>
        <taxon>Pezizomycotina</taxon>
        <taxon>Sordariomycetes</taxon>
        <taxon>Sordariomycetidae</taxon>
        <taxon>Diaporthales</taxon>
        <taxon>Schizoparmaceae</taxon>
        <taxon>Coniella</taxon>
    </lineage>
</organism>
<feature type="compositionally biased region" description="Low complexity" evidence="6">
    <location>
        <begin position="448"/>
        <end position="460"/>
    </location>
</feature>
<evidence type="ECO:0000256" key="7">
    <source>
        <dbReference type="SAM" id="SignalP"/>
    </source>
</evidence>
<dbReference type="OrthoDB" id="1935146at2759"/>
<feature type="compositionally biased region" description="Acidic residues" evidence="6">
    <location>
        <begin position="282"/>
        <end position="292"/>
    </location>
</feature>
<dbReference type="PANTHER" id="PTHR18359:SF0">
    <property type="entry name" value="U3 SMALL NUCLEOLAR RNA-ASSOCIATED PROTEIN 18 HOMOLOG"/>
    <property type="match status" value="1"/>
</dbReference>
<evidence type="ECO:0000313" key="8">
    <source>
        <dbReference type="EMBL" id="PSS03588.1"/>
    </source>
</evidence>
<accession>A0A2T3AME7</accession>
<dbReference type="EMBL" id="KZ678374">
    <property type="protein sequence ID" value="PSS03588.1"/>
    <property type="molecule type" value="Genomic_DNA"/>
</dbReference>
<proteinExistence type="predicted"/>
<dbReference type="Pfam" id="PF07676">
    <property type="entry name" value="PD40"/>
    <property type="match status" value="1"/>
</dbReference>
<feature type="region of interest" description="Disordered" evidence="6">
    <location>
        <begin position="358"/>
        <end position="385"/>
    </location>
</feature>
<evidence type="ECO:0000256" key="6">
    <source>
        <dbReference type="SAM" id="MobiDB-lite"/>
    </source>
</evidence>
<dbReference type="STRING" id="2025994.A0A2T3AME7"/>
<keyword evidence="2" id="KW-0698">rRNA processing</keyword>
<feature type="region of interest" description="Disordered" evidence="6">
    <location>
        <begin position="433"/>
        <end position="469"/>
    </location>
</feature>
<dbReference type="InterPro" id="IPR045161">
    <property type="entry name" value="Utp18"/>
</dbReference>
<dbReference type="InterPro" id="IPR015943">
    <property type="entry name" value="WD40/YVTN_repeat-like_dom_sf"/>
</dbReference>
<dbReference type="InterPro" id="IPR011659">
    <property type="entry name" value="WD40"/>
</dbReference>
<name>A0A2T3AME7_9PEZI</name>
<dbReference type="Gene3D" id="2.130.10.10">
    <property type="entry name" value="YVTN repeat-like/Quinoprotein amine dehydrogenase"/>
    <property type="match status" value="1"/>
</dbReference>
<dbReference type="FunFam" id="2.130.10.10:FF:000549">
    <property type="entry name" value="Small nucleolar ribonucleoprotein complex subunit"/>
    <property type="match status" value="1"/>
</dbReference>
<keyword evidence="7" id="KW-0732">Signal</keyword>
<gene>
    <name evidence="8" type="ORF">BD289DRAFT_358982</name>
</gene>
<keyword evidence="5" id="KW-0539">Nucleus</keyword>
<protein>
    <submittedName>
        <fullName evidence="8">WD40-repeat-containing domain protein</fullName>
    </submittedName>
</protein>
<dbReference type="PANTHER" id="PTHR18359">
    <property type="entry name" value="WD-REPEAT PROTEIN-RELATED"/>
    <property type="match status" value="1"/>
</dbReference>
<dbReference type="GO" id="GO:0006364">
    <property type="term" value="P:rRNA processing"/>
    <property type="evidence" value="ECO:0007669"/>
    <property type="project" value="UniProtKB-KW"/>
</dbReference>
<dbReference type="Proteomes" id="UP000241462">
    <property type="component" value="Unassembled WGS sequence"/>
</dbReference>
<evidence type="ECO:0000256" key="3">
    <source>
        <dbReference type="ARBA" id="ARBA00022574"/>
    </source>
</evidence>
<dbReference type="InParanoid" id="A0A2T3AME7"/>
<dbReference type="AlphaFoldDB" id="A0A2T3AME7"/>
<dbReference type="FunCoup" id="A0A2T3AME7">
    <property type="interactions" value="1024"/>
</dbReference>
<evidence type="ECO:0000256" key="4">
    <source>
        <dbReference type="ARBA" id="ARBA00022737"/>
    </source>
</evidence>
<keyword evidence="4" id="KW-0677">Repeat</keyword>
<evidence type="ECO:0000256" key="5">
    <source>
        <dbReference type="ARBA" id="ARBA00023242"/>
    </source>
</evidence>
<comment type="subcellular location">
    <subcellularLocation>
        <location evidence="1">Nucleus</location>
        <location evidence="1">Nucleolus</location>
    </subcellularLocation>
</comment>
<keyword evidence="3" id="KW-0853">WD repeat</keyword>
<keyword evidence="9" id="KW-1185">Reference proteome</keyword>
<evidence type="ECO:0000256" key="2">
    <source>
        <dbReference type="ARBA" id="ARBA00022552"/>
    </source>
</evidence>
<reference evidence="8 9" key="1">
    <citation type="journal article" date="2018" name="Mycol. Prog.">
        <title>Coniella lustricola, a new species from submerged detritus.</title>
        <authorList>
            <person name="Raudabaugh D.B."/>
            <person name="Iturriaga T."/>
            <person name="Carver A."/>
            <person name="Mondo S."/>
            <person name="Pangilinan J."/>
            <person name="Lipzen A."/>
            <person name="He G."/>
            <person name="Amirebrahimi M."/>
            <person name="Grigoriev I.V."/>
            <person name="Miller A.N."/>
        </authorList>
    </citation>
    <scope>NUCLEOTIDE SEQUENCE [LARGE SCALE GENOMIC DNA]</scope>
    <source>
        <strain evidence="8 9">B22-T-1</strain>
    </source>
</reference>
<dbReference type="SUPFAM" id="SSF50978">
    <property type="entry name" value="WD40 repeat-like"/>
    <property type="match status" value="1"/>
</dbReference>
<sequence length="848" mass="91794">MLSRLLPAALLPLFLSQSLGQNFTISNGQIYTPGFAIVDSPQPGTPEGGATIEVALDVSADGVLPLDTSPDSPSLIHNITIFMYSYDTGRNFTVSNGTTANGTYPPIMPSEPGSTVKHVQWTWPSCLVGDGEPTTADSARGVYNISIRQNFRLNNTDYYTIFDLPISVTNSIDNSTTRPDCSSLNNPLLTASEVNASAANSVGILFAPGDSQIVQVKLNSSNPDAGGQGLGGAATVSWARTSIMSKKAQKPASNDDTSSDESDHFSEPENEQAQVTANSGMDLDDKDSDEEELERLVLGNRAGFRANLFDNAADSDDEEALQGLRIDDGDHAPAEAGLEALDDSALFMLDVGDGAGEGKQIAGPVSQVEEDVSGPQPAWADSDDERLTVSLAGVKQLRKLRETEDDDLVTGAEYARRLRQQYLRLNPLPAWAKEATSDGKKKRRRRSSAASSDSGAGSDSDASEDDDEDLSALPLERFLRDASAFGAEARQRKKRKLRPEVLDIQRTRDIPDTHRGPVESLVFHPQHPVLLSSSTASILYLHHISPGAHPTPNPQLTSVQVKSVPVRRSAFLHPDGTEIIFAGRRRFFHSWNLSTGLVKKVTKIQGHQHEHRSMERFRLSPDGRHMAIIATSRKGGGMLNIISVGSMQWVAQARLDSRGGIADFSWWRNGDGITILGRDGQVAEWSVASKRTVGLWRDEGSVGGTVMALGGKGGPEALGGDRWVAMGSNSGVLNVYDRNDLIEKINEDGSLELKAQPEPVRRFEQLTTPITTTTFSSDGQLLAFASQHKKDALKLVHIPSCTVYRNWPTEQTPLGRITAVAFGSGREAETMLSVGNDLGKVRLWEIRP</sequence>
<evidence type="ECO:0000313" key="9">
    <source>
        <dbReference type="Proteomes" id="UP000241462"/>
    </source>
</evidence>
<evidence type="ECO:0000256" key="1">
    <source>
        <dbReference type="ARBA" id="ARBA00004604"/>
    </source>
</evidence>